<evidence type="ECO:0000256" key="3">
    <source>
        <dbReference type="ARBA" id="ARBA00022448"/>
    </source>
</evidence>
<dbReference type="InterPro" id="IPR047817">
    <property type="entry name" value="ABC2_TM_bact-type"/>
</dbReference>
<feature type="transmembrane region" description="Helical" evidence="8">
    <location>
        <begin position="204"/>
        <end position="222"/>
    </location>
</feature>
<feature type="transmembrane region" description="Helical" evidence="8">
    <location>
        <begin position="175"/>
        <end position="192"/>
    </location>
</feature>
<evidence type="ECO:0000256" key="8">
    <source>
        <dbReference type="RuleBase" id="RU361157"/>
    </source>
</evidence>
<comment type="similarity">
    <text evidence="2 8">Belongs to the ABC-2 integral membrane protein family.</text>
</comment>
<keyword evidence="6 8" id="KW-1133">Transmembrane helix</keyword>
<keyword evidence="3 8" id="KW-0813">Transport</keyword>
<feature type="transmembrane region" description="Helical" evidence="8">
    <location>
        <begin position="234"/>
        <end position="253"/>
    </location>
</feature>
<accession>A0A4Q2K3S4</accession>
<organism evidence="10 11">
    <name type="scientific">Senegalimassilia faecalis</name>
    <dbReference type="NCBI Taxonomy" id="2509433"/>
    <lineage>
        <taxon>Bacteria</taxon>
        <taxon>Bacillati</taxon>
        <taxon>Actinomycetota</taxon>
        <taxon>Coriobacteriia</taxon>
        <taxon>Coriobacteriales</taxon>
        <taxon>Coriobacteriaceae</taxon>
        <taxon>Senegalimassilia</taxon>
    </lineage>
</organism>
<dbReference type="PANTHER" id="PTHR30413">
    <property type="entry name" value="INNER MEMBRANE TRANSPORT PERMEASE"/>
    <property type="match status" value="1"/>
</dbReference>
<dbReference type="Proteomes" id="UP000293345">
    <property type="component" value="Unassembled WGS sequence"/>
</dbReference>
<dbReference type="GO" id="GO:0140359">
    <property type="term" value="F:ABC-type transporter activity"/>
    <property type="evidence" value="ECO:0007669"/>
    <property type="project" value="InterPro"/>
</dbReference>
<feature type="transmembrane region" description="Helical" evidence="8">
    <location>
        <begin position="145"/>
        <end position="163"/>
    </location>
</feature>
<evidence type="ECO:0000256" key="7">
    <source>
        <dbReference type="ARBA" id="ARBA00023136"/>
    </source>
</evidence>
<dbReference type="PROSITE" id="PS51012">
    <property type="entry name" value="ABC_TM2"/>
    <property type="match status" value="1"/>
</dbReference>
<evidence type="ECO:0000313" key="11">
    <source>
        <dbReference type="Proteomes" id="UP000293345"/>
    </source>
</evidence>
<dbReference type="PANTHER" id="PTHR30413:SF10">
    <property type="entry name" value="CAPSULE POLYSACCHARIDE EXPORT INNER-MEMBRANE PROTEIN CTRC"/>
    <property type="match status" value="1"/>
</dbReference>
<comment type="subcellular location">
    <subcellularLocation>
        <location evidence="1 8">Cell membrane</location>
        <topology evidence="1 8">Multi-pass membrane protein</topology>
    </subcellularLocation>
</comment>
<feature type="transmembrane region" description="Helical" evidence="8">
    <location>
        <begin position="27"/>
        <end position="47"/>
    </location>
</feature>
<proteinExistence type="inferred from homology"/>
<dbReference type="AlphaFoldDB" id="A0A4Q2K3S4"/>
<evidence type="ECO:0000259" key="9">
    <source>
        <dbReference type="PROSITE" id="PS51012"/>
    </source>
</evidence>
<keyword evidence="7 8" id="KW-0472">Membrane</keyword>
<dbReference type="EMBL" id="SDPW01000001">
    <property type="protein sequence ID" value="RXZ55158.1"/>
    <property type="molecule type" value="Genomic_DNA"/>
</dbReference>
<dbReference type="InterPro" id="IPR013525">
    <property type="entry name" value="ABC2_TM"/>
</dbReference>
<evidence type="ECO:0000256" key="4">
    <source>
        <dbReference type="ARBA" id="ARBA00022475"/>
    </source>
</evidence>
<protein>
    <recommendedName>
        <fullName evidence="8">Transport permease protein</fullName>
    </recommendedName>
</protein>
<dbReference type="GO" id="GO:0015920">
    <property type="term" value="P:lipopolysaccharide transport"/>
    <property type="evidence" value="ECO:0007669"/>
    <property type="project" value="TreeGrafter"/>
</dbReference>
<feature type="transmembrane region" description="Helical" evidence="8">
    <location>
        <begin position="111"/>
        <end position="133"/>
    </location>
</feature>
<dbReference type="OrthoDB" id="4186295at2"/>
<evidence type="ECO:0000313" key="10">
    <source>
        <dbReference type="EMBL" id="RXZ55158.1"/>
    </source>
</evidence>
<feature type="transmembrane region" description="Helical" evidence="8">
    <location>
        <begin position="67"/>
        <end position="90"/>
    </location>
</feature>
<dbReference type="GO" id="GO:0005886">
    <property type="term" value="C:plasma membrane"/>
    <property type="evidence" value="ECO:0007669"/>
    <property type="project" value="UniProtKB-SubCell"/>
</dbReference>
<evidence type="ECO:0000256" key="1">
    <source>
        <dbReference type="ARBA" id="ARBA00004651"/>
    </source>
</evidence>
<feature type="domain" description="ABC transmembrane type-2" evidence="9">
    <location>
        <begin position="28"/>
        <end position="259"/>
    </location>
</feature>
<keyword evidence="5 8" id="KW-0812">Transmembrane</keyword>
<dbReference type="Pfam" id="PF01061">
    <property type="entry name" value="ABC2_membrane"/>
    <property type="match status" value="1"/>
</dbReference>
<reference evidence="10 11" key="1">
    <citation type="submission" date="2019-01" db="EMBL/GenBank/DDBJ databases">
        <title>Senegalimassilia sp. nov. KGMB04484 isolated human feces.</title>
        <authorList>
            <person name="Han K.-I."/>
            <person name="Kim J.-S."/>
            <person name="Lee K.C."/>
            <person name="Suh M.K."/>
            <person name="Eom M.K."/>
            <person name="Lee J.H."/>
            <person name="Park S.-H."/>
            <person name="Kang S.W."/>
            <person name="Park J.-E."/>
            <person name="Oh B.S."/>
            <person name="Yu S.Y."/>
            <person name="Choi S.-H."/>
            <person name="Lee D.H."/>
            <person name="Yoon H."/>
            <person name="Kim B.-Y."/>
            <person name="Lee J.H."/>
            <person name="Lee J.-S."/>
        </authorList>
    </citation>
    <scope>NUCLEOTIDE SEQUENCE [LARGE SCALE GENOMIC DNA]</scope>
    <source>
        <strain evidence="10 11">KGMB04484</strain>
    </source>
</reference>
<keyword evidence="4 8" id="KW-1003">Cell membrane</keyword>
<sequence>MKDNWEWRKQIARLALFELVKKSRGAVLSWSWFFIKPAMYIFCFWFALDIGLRVGSGAADAGAPPYILWLCAGLIPWFFMQDMLGAGIDVMHRYPYLVNKIKFPLSGISTIYTGATMLVQLMLMVALFVIYAACGMQFDAYLLQVPILLLLMFVFWDIVSIMFSQLSAISKDVKNLMNAMSTPFFWLSGVIFDVKSVPVDWIQTILYFNPITFFVTSFRGAFYDKVWFWEDPTLCAGFALVFAVTLVLALFVYKKFNEEVADVL</sequence>
<evidence type="ECO:0000256" key="6">
    <source>
        <dbReference type="ARBA" id="ARBA00022989"/>
    </source>
</evidence>
<name>A0A4Q2K3S4_9ACTN</name>
<evidence type="ECO:0000256" key="2">
    <source>
        <dbReference type="ARBA" id="ARBA00007783"/>
    </source>
</evidence>
<gene>
    <name evidence="10" type="ORF">ET524_08565</name>
</gene>
<comment type="caution">
    <text evidence="10">The sequence shown here is derived from an EMBL/GenBank/DDBJ whole genome shotgun (WGS) entry which is preliminary data.</text>
</comment>
<keyword evidence="11" id="KW-1185">Reference proteome</keyword>
<evidence type="ECO:0000256" key="5">
    <source>
        <dbReference type="ARBA" id="ARBA00022692"/>
    </source>
</evidence>